<dbReference type="RefSeq" id="XP_024319482.1">
    <property type="nucleotide sequence ID" value="XM_024472970.1"/>
</dbReference>
<sequence>MAMMVYRTCQQVEGGLPAAVQSQMVFNIVIDFFIGLVPLFSRANTKNAAVLEKHLRAKGQARLKSQGAALPTVDPSDPDEFDRLVASGPPPVYTANEPSQQPPMPQTAPSGTQRQKPSGTTNTASTTTQSSGGWFGFGKKSKQPDVESGAEQRHGDTPLSNLPSRPAREPSTRQKPVRTR</sequence>
<proteinExistence type="predicted"/>
<feature type="compositionally biased region" description="Low complexity" evidence="1">
    <location>
        <begin position="118"/>
        <end position="132"/>
    </location>
</feature>
<evidence type="ECO:0000313" key="2">
    <source>
        <dbReference type="EMBL" id="OAF54175.1"/>
    </source>
</evidence>
<organism evidence="2">
    <name type="scientific">Pseudogymnoascus destructans</name>
    <dbReference type="NCBI Taxonomy" id="655981"/>
    <lineage>
        <taxon>Eukaryota</taxon>
        <taxon>Fungi</taxon>
        <taxon>Dikarya</taxon>
        <taxon>Ascomycota</taxon>
        <taxon>Pezizomycotina</taxon>
        <taxon>Leotiomycetes</taxon>
        <taxon>Thelebolales</taxon>
        <taxon>Thelebolaceae</taxon>
        <taxon>Pseudogymnoascus</taxon>
    </lineage>
</organism>
<evidence type="ECO:0000256" key="1">
    <source>
        <dbReference type="SAM" id="MobiDB-lite"/>
    </source>
</evidence>
<dbReference type="OrthoDB" id="2103474at2759"/>
<reference evidence="2" key="1">
    <citation type="submission" date="2016-03" db="EMBL/GenBank/DDBJ databases">
        <title>Updated assembly of Pseudogymnoascus destructans, the fungus causing white-nose syndrome of bats.</title>
        <authorList>
            <person name="Palmer J.M."/>
            <person name="Drees K.P."/>
            <person name="Foster J.T."/>
            <person name="Lindner D.L."/>
        </authorList>
    </citation>
    <scope>NUCLEOTIDE SEQUENCE [LARGE SCALE GENOMIC DNA]</scope>
    <source>
        <strain evidence="2">20631-21</strain>
    </source>
</reference>
<dbReference type="EMBL" id="KV441456">
    <property type="protein sequence ID" value="OAF54175.1"/>
    <property type="molecule type" value="Genomic_DNA"/>
</dbReference>
<gene>
    <name evidence="2" type="ORF">VC83_09557</name>
</gene>
<dbReference type="PANTHER" id="PTHR35519">
    <property type="entry name" value="MEMBRANE PROTEINS"/>
    <property type="match status" value="1"/>
</dbReference>
<protein>
    <submittedName>
        <fullName evidence="2">Uncharacterized protein</fullName>
    </submittedName>
</protein>
<dbReference type="InterPro" id="IPR025187">
    <property type="entry name" value="DUF4112"/>
</dbReference>
<dbReference type="GeneID" id="36292587"/>
<dbReference type="Proteomes" id="UP000077154">
    <property type="component" value="Unassembled WGS sequence"/>
</dbReference>
<dbReference type="AlphaFoldDB" id="A0A176ZW42"/>
<dbReference type="Pfam" id="PF13430">
    <property type="entry name" value="DUF4112"/>
    <property type="match status" value="1"/>
</dbReference>
<accession>A0A176ZW42</accession>
<feature type="compositionally biased region" description="Polar residues" evidence="1">
    <location>
        <begin position="107"/>
        <end position="117"/>
    </location>
</feature>
<dbReference type="VEuPathDB" id="FungiDB:GMDG_02469"/>
<feature type="region of interest" description="Disordered" evidence="1">
    <location>
        <begin position="62"/>
        <end position="180"/>
    </location>
</feature>
<feature type="compositionally biased region" description="Basic and acidic residues" evidence="1">
    <location>
        <begin position="142"/>
        <end position="156"/>
    </location>
</feature>
<name>A0A176ZW42_9PEZI</name>
<dbReference type="PANTHER" id="PTHR35519:SF2">
    <property type="entry name" value="PH DOMAIN PROTEIN"/>
    <property type="match status" value="1"/>
</dbReference>